<dbReference type="SMART" id="SM00267">
    <property type="entry name" value="GGDEF"/>
    <property type="match status" value="1"/>
</dbReference>
<dbReference type="NCBIfam" id="TIGR00229">
    <property type="entry name" value="sensory_box"/>
    <property type="match status" value="1"/>
</dbReference>
<protein>
    <submittedName>
        <fullName evidence="3">Diguanylate cyclase with PAS/PAC sensor</fullName>
    </submittedName>
</protein>
<dbReference type="InterPro" id="IPR029787">
    <property type="entry name" value="Nucleotide_cyclase"/>
</dbReference>
<dbReference type="PROSITE" id="PS50887">
    <property type="entry name" value="GGDEF"/>
    <property type="match status" value="1"/>
</dbReference>
<dbReference type="InterPro" id="IPR000160">
    <property type="entry name" value="GGDEF_dom"/>
</dbReference>
<dbReference type="NCBIfam" id="TIGR00254">
    <property type="entry name" value="GGDEF"/>
    <property type="match status" value="1"/>
</dbReference>
<dbReference type="InterPro" id="IPR000014">
    <property type="entry name" value="PAS"/>
</dbReference>
<dbReference type="GO" id="GO:1902201">
    <property type="term" value="P:negative regulation of bacterial-type flagellum-dependent cell motility"/>
    <property type="evidence" value="ECO:0007669"/>
    <property type="project" value="TreeGrafter"/>
</dbReference>
<feature type="domain" description="PAS" evidence="1">
    <location>
        <begin position="20"/>
        <end position="73"/>
    </location>
</feature>
<dbReference type="InterPro" id="IPR043128">
    <property type="entry name" value="Rev_trsase/Diguanyl_cyclase"/>
</dbReference>
<dbReference type="FunFam" id="3.30.70.270:FF:000001">
    <property type="entry name" value="Diguanylate cyclase domain protein"/>
    <property type="match status" value="1"/>
</dbReference>
<keyword evidence="4" id="KW-1185">Reference proteome</keyword>
<dbReference type="Gene3D" id="3.30.450.20">
    <property type="entry name" value="PAS domain"/>
    <property type="match status" value="1"/>
</dbReference>
<dbReference type="InterPro" id="IPR035965">
    <property type="entry name" value="PAS-like_dom_sf"/>
</dbReference>
<gene>
    <name evidence="3" type="ORF">A9A59_0090</name>
</gene>
<evidence type="ECO:0000259" key="1">
    <source>
        <dbReference type="PROSITE" id="PS50112"/>
    </source>
</evidence>
<comment type="caution">
    <text evidence="3">The sequence shown here is derived from an EMBL/GenBank/DDBJ whole genome shotgun (WGS) entry which is preliminary data.</text>
</comment>
<dbReference type="PANTHER" id="PTHR45138">
    <property type="entry name" value="REGULATORY COMPONENTS OF SENSORY TRANSDUCTION SYSTEM"/>
    <property type="match status" value="1"/>
</dbReference>
<feature type="domain" description="GGDEF" evidence="2">
    <location>
        <begin position="189"/>
        <end position="323"/>
    </location>
</feature>
<evidence type="ECO:0000313" key="3">
    <source>
        <dbReference type="EMBL" id="PFG72897.1"/>
    </source>
</evidence>
<dbReference type="EMBL" id="PDJQ01000001">
    <property type="protein sequence ID" value="PFG72897.1"/>
    <property type="molecule type" value="Genomic_DNA"/>
</dbReference>
<dbReference type="RefSeq" id="WP_098502395.1">
    <property type="nucleotide sequence ID" value="NZ_PDJQ01000001.1"/>
</dbReference>
<dbReference type="Pfam" id="PF13426">
    <property type="entry name" value="PAS_9"/>
    <property type="match status" value="1"/>
</dbReference>
<dbReference type="SUPFAM" id="SSF55785">
    <property type="entry name" value="PYP-like sensor domain (PAS domain)"/>
    <property type="match status" value="1"/>
</dbReference>
<organism evidence="3 4">
    <name type="scientific">Tepidiforma thermophila (strain KCTC 52669 / CGMCC 1.13589 / G233)</name>
    <dbReference type="NCBI Taxonomy" id="2761530"/>
    <lineage>
        <taxon>Bacteria</taxon>
        <taxon>Bacillati</taxon>
        <taxon>Chloroflexota</taxon>
        <taxon>Tepidiformia</taxon>
        <taxon>Tepidiformales</taxon>
        <taxon>Tepidiformaceae</taxon>
        <taxon>Tepidiforma</taxon>
    </lineage>
</organism>
<dbReference type="GO" id="GO:0043709">
    <property type="term" value="P:cell adhesion involved in single-species biofilm formation"/>
    <property type="evidence" value="ECO:0007669"/>
    <property type="project" value="TreeGrafter"/>
</dbReference>
<dbReference type="Pfam" id="PF00990">
    <property type="entry name" value="GGDEF"/>
    <property type="match status" value="1"/>
</dbReference>
<dbReference type="GO" id="GO:0005886">
    <property type="term" value="C:plasma membrane"/>
    <property type="evidence" value="ECO:0007669"/>
    <property type="project" value="TreeGrafter"/>
</dbReference>
<sequence>MVRPNAALARRGDFLAVLADPDLLQLLLVACPDAVIVTTPENRIALYTGAAEAMFGFAPVEVMGRRIDVLFPDRVRRRALRAALARDGRVAAFELPAARKDAPPFPAAVSAARVTGRLGELLATVYYIRDHSAYREIEDALRRNNAQLTHLVARLDHLARHDSLTRLLNRAAAMDAARDILLAFPVGAARLGVVIFDLDRFKAVNDSYGHLAGDAVLQAFGETLRQLARHGDVIGRFGGEEFVAFLPGASLADAAAFAERIRQAVQARHVPIDETLAIAITVSAGVASIPESAENLEEAIRIADERLYAAKRAGRNRVVAADSEQRSAA</sequence>
<dbReference type="AlphaFoldDB" id="A0A2A9HAC1"/>
<dbReference type="CDD" id="cd01949">
    <property type="entry name" value="GGDEF"/>
    <property type="match status" value="1"/>
</dbReference>
<reference evidence="3 4" key="1">
    <citation type="submission" date="2017-09" db="EMBL/GenBank/DDBJ databases">
        <title>Sequencing the genomes of two abundant thermophiles in Great Basin hot springs: Thermocrinis jamiesonii and novel Chloroflexi Thermoflexus hugenholtzii.</title>
        <authorList>
            <person name="Hedlund B."/>
        </authorList>
    </citation>
    <scope>NUCLEOTIDE SEQUENCE [LARGE SCALE GENOMIC DNA]</scope>
    <source>
        <strain evidence="3 4">G233</strain>
    </source>
</reference>
<dbReference type="Gene3D" id="3.30.70.270">
    <property type="match status" value="1"/>
</dbReference>
<dbReference type="PROSITE" id="PS50112">
    <property type="entry name" value="PAS"/>
    <property type="match status" value="1"/>
</dbReference>
<evidence type="ECO:0000313" key="4">
    <source>
        <dbReference type="Proteomes" id="UP000223071"/>
    </source>
</evidence>
<dbReference type="PANTHER" id="PTHR45138:SF9">
    <property type="entry name" value="DIGUANYLATE CYCLASE DGCM-RELATED"/>
    <property type="match status" value="1"/>
</dbReference>
<name>A0A2A9HAC1_TEPT2</name>
<dbReference type="GO" id="GO:0052621">
    <property type="term" value="F:diguanylate cyclase activity"/>
    <property type="evidence" value="ECO:0007669"/>
    <property type="project" value="TreeGrafter"/>
</dbReference>
<dbReference type="InterPro" id="IPR050469">
    <property type="entry name" value="Diguanylate_Cyclase"/>
</dbReference>
<dbReference type="SUPFAM" id="SSF55073">
    <property type="entry name" value="Nucleotide cyclase"/>
    <property type="match status" value="1"/>
</dbReference>
<proteinExistence type="predicted"/>
<evidence type="ECO:0000259" key="2">
    <source>
        <dbReference type="PROSITE" id="PS50887"/>
    </source>
</evidence>
<dbReference type="CDD" id="cd00130">
    <property type="entry name" value="PAS"/>
    <property type="match status" value="1"/>
</dbReference>
<dbReference type="Proteomes" id="UP000223071">
    <property type="component" value="Unassembled WGS sequence"/>
</dbReference>
<accession>A0A2A9HAC1</accession>